<dbReference type="Proteomes" id="UP000491181">
    <property type="component" value="Unassembled WGS sequence"/>
</dbReference>
<dbReference type="CDD" id="cd01825">
    <property type="entry name" value="SGNH_hydrolase_peri1"/>
    <property type="match status" value="1"/>
</dbReference>
<reference evidence="3 4" key="1">
    <citation type="journal article" date="2020" name="Microbiome">
        <title>Single-cell genomics of uncultured bacteria reveals dietary fiber responders in the mouse gut microbiota.</title>
        <authorList>
            <person name="Chijiiwa R."/>
            <person name="Hosokawa M."/>
            <person name="Kogawa M."/>
            <person name="Nishikawa Y."/>
            <person name="Ide K."/>
            <person name="Sakanashi C."/>
            <person name="Takahashi K."/>
            <person name="Takeyama H."/>
        </authorList>
    </citation>
    <scope>NUCLEOTIDE SEQUENCE [LARGE SCALE GENOMIC DNA]</scope>
    <source>
        <strain evidence="3">IMSAGC_001</strain>
    </source>
</reference>
<keyword evidence="1" id="KW-0812">Transmembrane</keyword>
<dbReference type="GO" id="GO:0016788">
    <property type="term" value="F:hydrolase activity, acting on ester bonds"/>
    <property type="evidence" value="ECO:0007669"/>
    <property type="project" value="UniProtKB-ARBA"/>
</dbReference>
<evidence type="ECO:0000256" key="1">
    <source>
        <dbReference type="SAM" id="Phobius"/>
    </source>
</evidence>
<dbReference type="FunFam" id="3.40.50.1110:FF:000021">
    <property type="entry name" value="Lysophospholipase L1"/>
    <property type="match status" value="1"/>
</dbReference>
<evidence type="ECO:0000313" key="3">
    <source>
        <dbReference type="EMBL" id="GFH87847.1"/>
    </source>
</evidence>
<dbReference type="InterPro" id="IPR051532">
    <property type="entry name" value="Ester_Hydrolysis_Enzymes"/>
</dbReference>
<comment type="caution">
    <text evidence="3">The sequence shown here is derived from an EMBL/GenBank/DDBJ whole genome shotgun (WGS) entry which is preliminary data.</text>
</comment>
<name>A0A7J0A6A3_9BACE</name>
<dbReference type="SUPFAM" id="SSF52266">
    <property type="entry name" value="SGNH hydrolase"/>
    <property type="match status" value="1"/>
</dbReference>
<dbReference type="AlphaFoldDB" id="A0A7J0A6A3"/>
<dbReference type="InterPro" id="IPR013830">
    <property type="entry name" value="SGNH_hydro"/>
</dbReference>
<evidence type="ECO:0000259" key="2">
    <source>
        <dbReference type="Pfam" id="PF13472"/>
    </source>
</evidence>
<sequence>MTGEKLMRKNNLLSVFILILTGILTAPCFLLMITAQDRIPACPPLGKTLKKIKPLREMTWVNDTISAQIFFPTAFRETGRNEIIDSIALLAPVFEHLRQVRAGLSEDTVRIVHIGDSHVRGHIYPQTTGARLTETFGAVSYIDKGVNGATCLTFTHPDRIAEIAALKPELLILSFGTNESHNRRYNINVHYNQMDELVKLLRDSLPNVPILLTTPPGSYESFRQRKRRRTYAINPRTVTAAETIRRYARNNRLLVWDMYDVVGGKRRACTNWTEAKLMRPDHVHYLPEGYILQGNLLYQAIIKAYNDYVSH</sequence>
<proteinExistence type="predicted"/>
<feature type="domain" description="SGNH hydrolase-type esterase" evidence="2">
    <location>
        <begin position="114"/>
        <end position="290"/>
    </location>
</feature>
<dbReference type="Pfam" id="PF13472">
    <property type="entry name" value="Lipase_GDSL_2"/>
    <property type="match status" value="1"/>
</dbReference>
<dbReference type="Gene3D" id="3.40.50.1110">
    <property type="entry name" value="SGNH hydrolase"/>
    <property type="match status" value="1"/>
</dbReference>
<dbReference type="InterPro" id="IPR036514">
    <property type="entry name" value="SGNH_hydro_sf"/>
</dbReference>
<dbReference type="PANTHER" id="PTHR30383:SF29">
    <property type="entry name" value="SGNH HYDROLASE-TYPE ESTERASE DOMAIN-CONTAINING PROTEIN"/>
    <property type="match status" value="1"/>
</dbReference>
<keyword evidence="1" id="KW-0472">Membrane</keyword>
<dbReference type="EMBL" id="BLLS01000128">
    <property type="protein sequence ID" value="GFH87847.1"/>
    <property type="molecule type" value="Genomic_DNA"/>
</dbReference>
<protein>
    <recommendedName>
        <fullName evidence="2">SGNH hydrolase-type esterase domain-containing protein</fullName>
    </recommendedName>
</protein>
<gene>
    <name evidence="3" type="ORF">IMSAGC001_03278</name>
</gene>
<feature type="transmembrane region" description="Helical" evidence="1">
    <location>
        <begin position="12"/>
        <end position="33"/>
    </location>
</feature>
<accession>A0A7J0A6A3</accession>
<keyword evidence="1" id="KW-1133">Transmembrane helix</keyword>
<dbReference type="PANTHER" id="PTHR30383">
    <property type="entry name" value="THIOESTERASE 1/PROTEASE 1/LYSOPHOSPHOLIPASE L1"/>
    <property type="match status" value="1"/>
</dbReference>
<organism evidence="3 4">
    <name type="scientific">Bacteroides acidifaciens</name>
    <dbReference type="NCBI Taxonomy" id="85831"/>
    <lineage>
        <taxon>Bacteria</taxon>
        <taxon>Pseudomonadati</taxon>
        <taxon>Bacteroidota</taxon>
        <taxon>Bacteroidia</taxon>
        <taxon>Bacteroidales</taxon>
        <taxon>Bacteroidaceae</taxon>
        <taxon>Bacteroides</taxon>
    </lineage>
</organism>
<evidence type="ECO:0000313" key="4">
    <source>
        <dbReference type="Proteomes" id="UP000491181"/>
    </source>
</evidence>